<evidence type="ECO:0000256" key="1">
    <source>
        <dbReference type="ARBA" id="ARBA00022737"/>
    </source>
</evidence>
<feature type="repeat" description="ANK" evidence="3">
    <location>
        <begin position="319"/>
        <end position="346"/>
    </location>
</feature>
<dbReference type="SMART" id="SM00248">
    <property type="entry name" value="ANK"/>
    <property type="match status" value="7"/>
</dbReference>
<accession>A0ABD2XJV9</accession>
<dbReference type="EMBL" id="JBJJXI010000021">
    <property type="protein sequence ID" value="KAL3405410.1"/>
    <property type="molecule type" value="Genomic_DNA"/>
</dbReference>
<keyword evidence="1" id="KW-0677">Repeat</keyword>
<dbReference type="InterPro" id="IPR002110">
    <property type="entry name" value="Ankyrin_rpt"/>
</dbReference>
<dbReference type="PROSITE" id="PS50297">
    <property type="entry name" value="ANK_REP_REGION"/>
    <property type="match status" value="3"/>
</dbReference>
<dbReference type="Gene3D" id="1.25.40.20">
    <property type="entry name" value="Ankyrin repeat-containing domain"/>
    <property type="match status" value="2"/>
</dbReference>
<keyword evidence="5" id="KW-1185">Reference proteome</keyword>
<name>A0ABD2XJV9_9HYME</name>
<sequence>MSLSDDECGESCVELKSMCENVYSGGPSDRREFLRQLYDLIGRWKGDLPNLGNIFRPRELDWLLAESVTDRQQSAAGHSFVDFVVRSNYVDESEVDKDGRPWSRRTTALHRAAQHQKFDCVRDLFKIYKRLDVNYVDEETGLTHFHAACVAGLDDVVEKFLDLGQNPNCPSRKSVDAPLHLALRHDRVKVVELLMVSGAFPNLANEDGSTPLHVISQRPRDDDLMEVFFRINDDILQKVQLDVRDKRGDTPLHYALRYGNARTAETMLRRGANPNLVDARGSTPLQIICEGGRVELLKLFFRIVDETGQTVDIEARDASGRTSLRLAVENLWADVVDVLLDRGADLKNFVFSIKSHILNKDLEHYDCMRSELQLELACGVLAVTECLEKRGYQLARADALTILRAFAQQGIFEEFASLEKYWYEYEELTTEASQIMINPRVSLDRISLLRPRDAAKQFQCLDCFALWRSGELWKLPAAPRRACIAQLNEIMSRGFCRRWAYEAFLELTRYRVPVECCDAIVGEPSFKNEDLYKICLAAAGRSS</sequence>
<organism evidence="4 5">
    <name type="scientific">Trichogramma kaykai</name>
    <dbReference type="NCBI Taxonomy" id="54128"/>
    <lineage>
        <taxon>Eukaryota</taxon>
        <taxon>Metazoa</taxon>
        <taxon>Ecdysozoa</taxon>
        <taxon>Arthropoda</taxon>
        <taxon>Hexapoda</taxon>
        <taxon>Insecta</taxon>
        <taxon>Pterygota</taxon>
        <taxon>Neoptera</taxon>
        <taxon>Endopterygota</taxon>
        <taxon>Hymenoptera</taxon>
        <taxon>Apocrita</taxon>
        <taxon>Proctotrupomorpha</taxon>
        <taxon>Chalcidoidea</taxon>
        <taxon>Trichogrammatidae</taxon>
        <taxon>Trichogramma</taxon>
    </lineage>
</organism>
<keyword evidence="2 3" id="KW-0040">ANK repeat</keyword>
<dbReference type="InterPro" id="IPR036770">
    <property type="entry name" value="Ankyrin_rpt-contain_sf"/>
</dbReference>
<dbReference type="SUPFAM" id="SSF48403">
    <property type="entry name" value="Ankyrin repeat"/>
    <property type="match status" value="1"/>
</dbReference>
<reference evidence="4 5" key="1">
    <citation type="journal article" date="2024" name="bioRxiv">
        <title>A reference genome for Trichogramma kaykai: A tiny desert-dwelling parasitoid wasp with competing sex-ratio distorters.</title>
        <authorList>
            <person name="Culotta J."/>
            <person name="Lindsey A.R."/>
        </authorList>
    </citation>
    <scope>NUCLEOTIDE SEQUENCE [LARGE SCALE GENOMIC DNA]</scope>
    <source>
        <strain evidence="4 5">KSX58</strain>
    </source>
</reference>
<evidence type="ECO:0000256" key="2">
    <source>
        <dbReference type="ARBA" id="ARBA00023043"/>
    </source>
</evidence>
<dbReference type="PANTHER" id="PTHR24198:SF165">
    <property type="entry name" value="ANKYRIN REPEAT-CONTAINING PROTEIN-RELATED"/>
    <property type="match status" value="1"/>
</dbReference>
<dbReference type="PANTHER" id="PTHR24198">
    <property type="entry name" value="ANKYRIN REPEAT AND PROTEIN KINASE DOMAIN-CONTAINING PROTEIN"/>
    <property type="match status" value="1"/>
</dbReference>
<feature type="repeat" description="ANK" evidence="3">
    <location>
        <begin position="174"/>
        <end position="206"/>
    </location>
</feature>
<comment type="caution">
    <text evidence="4">The sequence shown here is derived from an EMBL/GenBank/DDBJ whole genome shotgun (WGS) entry which is preliminary data.</text>
</comment>
<feature type="repeat" description="ANK" evidence="3">
    <location>
        <begin position="247"/>
        <end position="279"/>
    </location>
</feature>
<proteinExistence type="predicted"/>
<dbReference type="Proteomes" id="UP001627154">
    <property type="component" value="Unassembled WGS sequence"/>
</dbReference>
<dbReference type="Pfam" id="PF12796">
    <property type="entry name" value="Ank_2"/>
    <property type="match status" value="2"/>
</dbReference>
<dbReference type="AlphaFoldDB" id="A0ABD2XJV9"/>
<dbReference type="PROSITE" id="PS50088">
    <property type="entry name" value="ANK_REPEAT"/>
    <property type="match status" value="3"/>
</dbReference>
<protein>
    <submittedName>
        <fullName evidence="4">Uncharacterized protein</fullName>
    </submittedName>
</protein>
<evidence type="ECO:0000313" key="5">
    <source>
        <dbReference type="Proteomes" id="UP001627154"/>
    </source>
</evidence>
<gene>
    <name evidence="4" type="ORF">TKK_002422</name>
</gene>
<evidence type="ECO:0000313" key="4">
    <source>
        <dbReference type="EMBL" id="KAL3405410.1"/>
    </source>
</evidence>
<evidence type="ECO:0000256" key="3">
    <source>
        <dbReference type="PROSITE-ProRule" id="PRU00023"/>
    </source>
</evidence>